<protein>
    <submittedName>
        <fullName evidence="2">Glycosyltransferase</fullName>
    </submittedName>
</protein>
<keyword evidence="3" id="KW-1185">Reference proteome</keyword>
<gene>
    <name evidence="2" type="ORF">K6T82_17345</name>
</gene>
<dbReference type="InterPro" id="IPR029044">
    <property type="entry name" value="Nucleotide-diphossugar_trans"/>
</dbReference>
<reference evidence="2 3" key="1">
    <citation type="journal article" date="2023" name="Antonie Van Leeuwenhoek">
        <title>Flavobacterium potami sp. nov., a multi-metal resistance genes harbouring bacterium isolated from shallow river silt.</title>
        <authorList>
            <person name="Li S."/>
            <person name="Mao S."/>
            <person name="Mu W."/>
            <person name="Guo B."/>
            <person name="Li C."/>
            <person name="Zhu Q."/>
            <person name="Hou X."/>
            <person name="Zhao Y."/>
            <person name="Wei S."/>
            <person name="Liu H."/>
            <person name="Liu A."/>
        </authorList>
    </citation>
    <scope>NUCLEOTIDE SEQUENCE [LARGE SCALE GENOMIC DNA]</scope>
    <source>
        <strain evidence="2 3">17A</strain>
    </source>
</reference>
<evidence type="ECO:0000259" key="1">
    <source>
        <dbReference type="Pfam" id="PF00535"/>
    </source>
</evidence>
<dbReference type="Gene3D" id="3.90.550.10">
    <property type="entry name" value="Spore Coat Polysaccharide Biosynthesis Protein SpsA, Chain A"/>
    <property type="match status" value="1"/>
</dbReference>
<dbReference type="RefSeq" id="WP_223708255.1">
    <property type="nucleotide sequence ID" value="NZ_JAINUY010000006.1"/>
</dbReference>
<dbReference type="Proteomes" id="UP001139366">
    <property type="component" value="Unassembled WGS sequence"/>
</dbReference>
<evidence type="ECO:0000313" key="3">
    <source>
        <dbReference type="Proteomes" id="UP001139366"/>
    </source>
</evidence>
<dbReference type="PANTHER" id="PTHR22916:SF67">
    <property type="entry name" value="COLANIC ACID BIOSYNTHESIS GLYCOSYL TRANSFERASE WCAE-RELATED"/>
    <property type="match status" value="1"/>
</dbReference>
<dbReference type="SUPFAM" id="SSF53448">
    <property type="entry name" value="Nucleotide-diphospho-sugar transferases"/>
    <property type="match status" value="1"/>
</dbReference>
<feature type="domain" description="Glycosyltransferase 2-like" evidence="1">
    <location>
        <begin position="9"/>
        <end position="135"/>
    </location>
</feature>
<dbReference type="PANTHER" id="PTHR22916">
    <property type="entry name" value="GLYCOSYLTRANSFERASE"/>
    <property type="match status" value="1"/>
</dbReference>
<dbReference type="CDD" id="cd06433">
    <property type="entry name" value="GT_2_WfgS_like"/>
    <property type="match status" value="1"/>
</dbReference>
<sequence>MNTESPKISIITVVFNGAKTIEETIKSVIAQNCKECEYIIIDGGSTDGTLDIIRKYEQHISFWISEPDKGIYNAMNKGVIHANGEFIYFIGADDVFYDDKVLEKILPILIGNYVFYGNVIFKSRNIFYDGKFSSYKLATRNISHQSIFYPKHVLVKNKFKEIYNIFADYELNIRLYYNYQFKYVPLLIALFDDSGVSGSNTVDVNFEKNRLRIIKKYFSSDVFIYRKLRSYIAKKIRHE</sequence>
<name>A0A9X1HBY9_9FLAO</name>
<dbReference type="AlphaFoldDB" id="A0A9X1HBY9"/>
<accession>A0A9X1HBY9</accession>
<dbReference type="InterPro" id="IPR001173">
    <property type="entry name" value="Glyco_trans_2-like"/>
</dbReference>
<comment type="caution">
    <text evidence="2">The sequence shown here is derived from an EMBL/GenBank/DDBJ whole genome shotgun (WGS) entry which is preliminary data.</text>
</comment>
<evidence type="ECO:0000313" key="2">
    <source>
        <dbReference type="EMBL" id="MBZ4036539.1"/>
    </source>
</evidence>
<organism evidence="2 3">
    <name type="scientific">Flavobacterium potami</name>
    <dbReference type="NCBI Taxonomy" id="2872310"/>
    <lineage>
        <taxon>Bacteria</taxon>
        <taxon>Pseudomonadati</taxon>
        <taxon>Bacteroidota</taxon>
        <taxon>Flavobacteriia</taxon>
        <taxon>Flavobacteriales</taxon>
        <taxon>Flavobacteriaceae</taxon>
        <taxon>Flavobacterium</taxon>
    </lineage>
</organism>
<dbReference type="GO" id="GO:0016758">
    <property type="term" value="F:hexosyltransferase activity"/>
    <property type="evidence" value="ECO:0007669"/>
    <property type="project" value="UniProtKB-ARBA"/>
</dbReference>
<dbReference type="EMBL" id="JAINUY010000006">
    <property type="protein sequence ID" value="MBZ4036539.1"/>
    <property type="molecule type" value="Genomic_DNA"/>
</dbReference>
<proteinExistence type="predicted"/>
<dbReference type="Pfam" id="PF00535">
    <property type="entry name" value="Glycos_transf_2"/>
    <property type="match status" value="1"/>
</dbReference>